<keyword evidence="9 17" id="KW-1133">Transmembrane helix</keyword>
<keyword evidence="10" id="KW-0040">ANK repeat</keyword>
<reference evidence="19" key="2">
    <citation type="submission" date="2025-09" db="UniProtKB">
        <authorList>
            <consortium name="Ensembl"/>
        </authorList>
    </citation>
    <scope>IDENTIFICATION</scope>
</reference>
<feature type="transmembrane region" description="Helical" evidence="17">
    <location>
        <begin position="415"/>
        <end position="436"/>
    </location>
</feature>
<keyword evidence="20" id="KW-1185">Reference proteome</keyword>
<sequence length="796" mass="91449">MLFSSTMHRRKTTVREKGRRQAIRGPAYMFSERGTSLTSEEERFLDAAEYGNIPVVRKMLEESKTLNVNCVDYMGQNALQLAVGNEHLEVTELLLKKEGLARVGDGLLFAISKGYVRIVEAILAHPAFGGGLRLTLSPLEQELRDDDFYAYDEDGTRFSHDVTPVILAAHCQEYEIVHTLLMKGARIEKPHDYFCKCNECHDKQCRDSFSHSRSRMNAYKGLASAAYLSLSSEDPVFTALELSNELARLANIETEFKNDYRKLSMQCKDFVVGVLDLCRDTEEVEAILNGDVDQALPGDHSRPCLIRVKLAIKYEVKKLGQILRSPFMKFVAHAVSFTIFLGLLVINASDRFEGVKNLPNETITDHPHQVFRVKTSQFSWTEMLIMNWVLGMIWSECKEIWADGPREYIMHLWNVLDFGMLSIFVASFTARLMAFLRASEAQLYVDMYVPNMPNIDLSNASLPPNVAYYTHARNRWLPSDPQLISEGLYSIAVVLSFSRIAYILPANESFGPLQISLGRTVKDIFKFMVIFIMVFLAFMIGMFNLYSYYLGAKYNPAFTTVEESFKTLFWSIFGLSEVISVVLKYDHKFIENIGYVLFGVYNVTMVIVLLNMLIAMINHSYQEIEEDADVEWKFARAKLWLSYFDEGRTLPPPFNLVPSPKSFYYLALRTRACLVRLCKAKARHHDNQRETAMINLRFKVRSWLLGRGQDDFTIRKPIKHPTRYQKLMKRLIKRYVLKAQVDSENDEINEGELKEIKQDISSLRYELLEEKSQATEELADLIQQLGDKLSKNAKKP</sequence>
<evidence type="ECO:0000256" key="11">
    <source>
        <dbReference type="ARBA" id="ARBA00023065"/>
    </source>
</evidence>
<dbReference type="SMART" id="SM01420">
    <property type="entry name" value="TRP_2"/>
    <property type="match status" value="1"/>
</dbReference>
<keyword evidence="16" id="KW-0175">Coiled coil</keyword>
<evidence type="ECO:0000256" key="4">
    <source>
        <dbReference type="ARBA" id="ARBA00022568"/>
    </source>
</evidence>
<dbReference type="Proteomes" id="UP000472277">
    <property type="component" value="Chromosome 19"/>
</dbReference>
<dbReference type="Pfam" id="PF00520">
    <property type="entry name" value="Ion_trans"/>
    <property type="match status" value="1"/>
</dbReference>
<dbReference type="Pfam" id="PF12796">
    <property type="entry name" value="Ank_2"/>
    <property type="match status" value="1"/>
</dbReference>
<dbReference type="GO" id="GO:0051480">
    <property type="term" value="P:regulation of cytosolic calcium ion concentration"/>
    <property type="evidence" value="ECO:0007669"/>
    <property type="project" value="TreeGrafter"/>
</dbReference>
<dbReference type="Ensembl" id="ENSSTUT00000045447.1">
    <property type="protein sequence ID" value="ENSSTUP00000043534.1"/>
    <property type="gene ID" value="ENSSTUG00000018221.1"/>
</dbReference>
<evidence type="ECO:0000256" key="16">
    <source>
        <dbReference type="SAM" id="Coils"/>
    </source>
</evidence>
<feature type="transmembrane region" description="Helical" evidence="17">
    <location>
        <begin position="327"/>
        <end position="346"/>
    </location>
</feature>
<dbReference type="FunFam" id="1.10.287.70:FF:000041">
    <property type="entry name" value="Transient receptor potential cation channel subfamily C member 7"/>
    <property type="match status" value="1"/>
</dbReference>
<feature type="coiled-coil region" evidence="16">
    <location>
        <begin position="753"/>
        <end position="784"/>
    </location>
</feature>
<dbReference type="Gene3D" id="1.25.40.20">
    <property type="entry name" value="Ankyrin repeat-containing domain"/>
    <property type="match status" value="1"/>
</dbReference>
<comment type="catalytic activity">
    <reaction evidence="15">
        <text>Ca(2+)(in) = Ca(2+)(out)</text>
        <dbReference type="Rhea" id="RHEA:29671"/>
        <dbReference type="ChEBI" id="CHEBI:29108"/>
    </reaction>
</comment>
<evidence type="ECO:0000256" key="2">
    <source>
        <dbReference type="ARBA" id="ARBA00022448"/>
    </source>
</evidence>
<keyword evidence="5" id="KW-0107">Calcium channel</keyword>
<dbReference type="PANTHER" id="PTHR10117:SF9">
    <property type="entry name" value="SHORT TRANSIENT RECEPTOR POTENTIAL CHANNEL 7"/>
    <property type="match status" value="1"/>
</dbReference>
<protein>
    <submittedName>
        <fullName evidence="19">Transient receptor potential cation channel, subfamily C, member 7a</fullName>
    </submittedName>
</protein>
<evidence type="ECO:0000256" key="5">
    <source>
        <dbReference type="ARBA" id="ARBA00022673"/>
    </source>
</evidence>
<proteinExistence type="predicted"/>
<accession>A0A673Z8H1</accession>
<keyword evidence="7" id="KW-0677">Repeat</keyword>
<evidence type="ECO:0000256" key="3">
    <source>
        <dbReference type="ARBA" id="ARBA00022475"/>
    </source>
</evidence>
<keyword evidence="13" id="KW-0325">Glycoprotein</keyword>
<evidence type="ECO:0000256" key="8">
    <source>
        <dbReference type="ARBA" id="ARBA00022837"/>
    </source>
</evidence>
<dbReference type="PANTHER" id="PTHR10117">
    <property type="entry name" value="TRANSIENT RECEPTOR POTENTIAL CHANNEL"/>
    <property type="match status" value="1"/>
</dbReference>
<keyword evidence="6 17" id="KW-0812">Transmembrane</keyword>
<keyword evidence="11" id="KW-0406">Ion transport</keyword>
<dbReference type="InterPro" id="IPR002153">
    <property type="entry name" value="TRPC_channel"/>
</dbReference>
<evidence type="ECO:0000256" key="7">
    <source>
        <dbReference type="ARBA" id="ARBA00022737"/>
    </source>
</evidence>
<dbReference type="PRINTS" id="PR01097">
    <property type="entry name" value="TRNSRECEPTRP"/>
</dbReference>
<dbReference type="GO" id="GO:0015279">
    <property type="term" value="F:store-operated calcium channel activity"/>
    <property type="evidence" value="ECO:0007669"/>
    <property type="project" value="TreeGrafter"/>
</dbReference>
<dbReference type="InterPro" id="IPR036770">
    <property type="entry name" value="Ankyrin_rpt-contain_sf"/>
</dbReference>
<keyword evidence="4" id="KW-0109">Calcium transport</keyword>
<evidence type="ECO:0000259" key="18">
    <source>
        <dbReference type="SMART" id="SM01420"/>
    </source>
</evidence>
<keyword evidence="8" id="KW-0106">Calcium</keyword>
<evidence type="ECO:0000256" key="1">
    <source>
        <dbReference type="ARBA" id="ARBA00004651"/>
    </source>
</evidence>
<evidence type="ECO:0000256" key="9">
    <source>
        <dbReference type="ARBA" id="ARBA00022989"/>
    </source>
</evidence>
<evidence type="ECO:0000256" key="12">
    <source>
        <dbReference type="ARBA" id="ARBA00023136"/>
    </source>
</evidence>
<dbReference type="GO" id="GO:0007338">
    <property type="term" value="P:single fertilization"/>
    <property type="evidence" value="ECO:0007669"/>
    <property type="project" value="TreeGrafter"/>
</dbReference>
<evidence type="ECO:0000256" key="17">
    <source>
        <dbReference type="SAM" id="Phobius"/>
    </source>
</evidence>
<dbReference type="AlphaFoldDB" id="A0A673Z8H1"/>
<reference evidence="19" key="1">
    <citation type="submission" date="2025-08" db="UniProtKB">
        <authorList>
            <consortium name="Ensembl"/>
        </authorList>
    </citation>
    <scope>IDENTIFICATION</scope>
</reference>
<comment type="subcellular location">
    <subcellularLocation>
        <location evidence="1">Cell membrane</location>
        <topology evidence="1">Multi-pass membrane protein</topology>
    </subcellularLocation>
</comment>
<feature type="transmembrane region" description="Helical" evidence="17">
    <location>
        <begin position="595"/>
        <end position="617"/>
    </location>
</feature>
<evidence type="ECO:0000313" key="20">
    <source>
        <dbReference type="Proteomes" id="UP000472277"/>
    </source>
</evidence>
<keyword evidence="2" id="KW-0813">Transport</keyword>
<organism evidence="19 20">
    <name type="scientific">Salmo trutta</name>
    <name type="common">Brown trout</name>
    <dbReference type="NCBI Taxonomy" id="8032"/>
    <lineage>
        <taxon>Eukaryota</taxon>
        <taxon>Metazoa</taxon>
        <taxon>Chordata</taxon>
        <taxon>Craniata</taxon>
        <taxon>Vertebrata</taxon>
        <taxon>Euteleostomi</taxon>
        <taxon>Actinopterygii</taxon>
        <taxon>Neopterygii</taxon>
        <taxon>Teleostei</taxon>
        <taxon>Protacanthopterygii</taxon>
        <taxon>Salmoniformes</taxon>
        <taxon>Salmonidae</taxon>
        <taxon>Salmoninae</taxon>
        <taxon>Salmo</taxon>
    </lineage>
</organism>
<dbReference type="InterPro" id="IPR005821">
    <property type="entry name" value="Ion_trans_dom"/>
</dbReference>
<feature type="domain" description="Transient receptor ion channel" evidence="18">
    <location>
        <begin position="195"/>
        <end position="257"/>
    </location>
</feature>
<dbReference type="Gene3D" id="1.10.287.70">
    <property type="match status" value="1"/>
</dbReference>
<name>A0A673Z8H1_SALTR</name>
<keyword evidence="12 17" id="KW-0472">Membrane</keyword>
<dbReference type="GO" id="GO:0005886">
    <property type="term" value="C:plasma membrane"/>
    <property type="evidence" value="ECO:0007669"/>
    <property type="project" value="UniProtKB-SubCell"/>
</dbReference>
<dbReference type="SMART" id="SM00248">
    <property type="entry name" value="ANK"/>
    <property type="match status" value="3"/>
</dbReference>
<feature type="transmembrane region" description="Helical" evidence="17">
    <location>
        <begin position="524"/>
        <end position="547"/>
    </location>
</feature>
<evidence type="ECO:0000256" key="14">
    <source>
        <dbReference type="ARBA" id="ARBA00023303"/>
    </source>
</evidence>
<gene>
    <name evidence="19" type="primary">LOC115154597</name>
</gene>
<dbReference type="InterPro" id="IPR002110">
    <property type="entry name" value="Ankyrin_rpt"/>
</dbReference>
<evidence type="ECO:0000256" key="10">
    <source>
        <dbReference type="ARBA" id="ARBA00023043"/>
    </source>
</evidence>
<dbReference type="GO" id="GO:0070679">
    <property type="term" value="F:inositol 1,4,5 trisphosphate binding"/>
    <property type="evidence" value="ECO:0007669"/>
    <property type="project" value="TreeGrafter"/>
</dbReference>
<evidence type="ECO:0000256" key="15">
    <source>
        <dbReference type="ARBA" id="ARBA00036634"/>
    </source>
</evidence>
<keyword evidence="14" id="KW-0407">Ion channel</keyword>
<evidence type="ECO:0000313" key="19">
    <source>
        <dbReference type="Ensembl" id="ENSSTUP00000043534.1"/>
    </source>
</evidence>
<keyword evidence="3" id="KW-1003">Cell membrane</keyword>
<dbReference type="SUPFAM" id="SSF48403">
    <property type="entry name" value="Ankyrin repeat"/>
    <property type="match status" value="1"/>
</dbReference>
<dbReference type="InterPro" id="IPR013555">
    <property type="entry name" value="TRP_dom"/>
</dbReference>
<dbReference type="Pfam" id="PF08344">
    <property type="entry name" value="TRP_2"/>
    <property type="match status" value="1"/>
</dbReference>
<dbReference type="GO" id="GO:0034703">
    <property type="term" value="C:cation channel complex"/>
    <property type="evidence" value="ECO:0007669"/>
    <property type="project" value="TreeGrafter"/>
</dbReference>
<evidence type="ECO:0000256" key="6">
    <source>
        <dbReference type="ARBA" id="ARBA00022692"/>
    </source>
</evidence>
<evidence type="ECO:0000256" key="13">
    <source>
        <dbReference type="ARBA" id="ARBA00023180"/>
    </source>
</evidence>
<dbReference type="FunFam" id="1.25.40.20:FF:000157">
    <property type="entry name" value="short transient receptor potential channel 6 isoform X1"/>
    <property type="match status" value="1"/>
</dbReference>
<dbReference type="GeneTree" id="ENSGT01060000248588"/>